<comment type="caution">
    <text evidence="3">The sequence shown here is derived from an EMBL/GenBank/DDBJ whole genome shotgun (WGS) entry which is preliminary data.</text>
</comment>
<dbReference type="InterPro" id="IPR005530">
    <property type="entry name" value="SPW"/>
</dbReference>
<evidence type="ECO:0000259" key="2">
    <source>
        <dbReference type="Pfam" id="PF03779"/>
    </source>
</evidence>
<keyword evidence="4" id="KW-1185">Reference proteome</keyword>
<gene>
    <name evidence="3" type="ORF">ACFPOU_21170</name>
</gene>
<keyword evidence="1" id="KW-1133">Transmembrane helix</keyword>
<sequence>MAMHLSTRRWQDQVILLLGVWLFVSPWVFGYPSDSTPAINAYTAGVIMAALAAFDLYKTYAWAVFLNIIVGAWVAVSPWLVDVMPDQAMSASMLLVGLATVVLGMWELRTDPELHQQWAGTS</sequence>
<organism evidence="3 4">
    <name type="scientific">Massilia jejuensis</name>
    <dbReference type="NCBI Taxonomy" id="648894"/>
    <lineage>
        <taxon>Bacteria</taxon>
        <taxon>Pseudomonadati</taxon>
        <taxon>Pseudomonadota</taxon>
        <taxon>Betaproteobacteria</taxon>
        <taxon>Burkholderiales</taxon>
        <taxon>Oxalobacteraceae</taxon>
        <taxon>Telluria group</taxon>
        <taxon>Massilia</taxon>
    </lineage>
</organism>
<proteinExistence type="predicted"/>
<dbReference type="Pfam" id="PF03779">
    <property type="entry name" value="SPW"/>
    <property type="match status" value="1"/>
</dbReference>
<feature type="transmembrane region" description="Helical" evidence="1">
    <location>
        <begin position="87"/>
        <end position="106"/>
    </location>
</feature>
<dbReference type="RefSeq" id="WP_379726116.1">
    <property type="nucleotide sequence ID" value="NZ_JBHSMS010000074.1"/>
</dbReference>
<protein>
    <submittedName>
        <fullName evidence="3">SPW repeat protein</fullName>
    </submittedName>
</protein>
<evidence type="ECO:0000313" key="3">
    <source>
        <dbReference type="EMBL" id="MFC5513616.1"/>
    </source>
</evidence>
<keyword evidence="1" id="KW-0812">Transmembrane</keyword>
<dbReference type="EMBL" id="JBHSMS010000074">
    <property type="protein sequence ID" value="MFC5513616.1"/>
    <property type="molecule type" value="Genomic_DNA"/>
</dbReference>
<accession>A0ABW0PLU8</accession>
<evidence type="ECO:0000256" key="1">
    <source>
        <dbReference type="SAM" id="Phobius"/>
    </source>
</evidence>
<keyword evidence="1" id="KW-0472">Membrane</keyword>
<dbReference type="Proteomes" id="UP001596031">
    <property type="component" value="Unassembled WGS sequence"/>
</dbReference>
<feature type="transmembrane region" description="Helical" evidence="1">
    <location>
        <begin position="64"/>
        <end position="81"/>
    </location>
</feature>
<feature type="domain" description="SPW repeat-containing integral membrane" evidence="2">
    <location>
        <begin position="10"/>
        <end position="104"/>
    </location>
</feature>
<reference evidence="4" key="1">
    <citation type="journal article" date="2019" name="Int. J. Syst. Evol. Microbiol.">
        <title>The Global Catalogue of Microorganisms (GCM) 10K type strain sequencing project: providing services to taxonomists for standard genome sequencing and annotation.</title>
        <authorList>
            <consortium name="The Broad Institute Genomics Platform"/>
            <consortium name="The Broad Institute Genome Sequencing Center for Infectious Disease"/>
            <person name="Wu L."/>
            <person name="Ma J."/>
        </authorList>
    </citation>
    <scope>NUCLEOTIDE SEQUENCE [LARGE SCALE GENOMIC DNA]</scope>
    <source>
        <strain evidence="4">CCUG 38813</strain>
    </source>
</reference>
<name>A0ABW0PLU8_9BURK</name>
<evidence type="ECO:0000313" key="4">
    <source>
        <dbReference type="Proteomes" id="UP001596031"/>
    </source>
</evidence>